<dbReference type="KEGG" id="bcom:BAUCODRAFT_503364"/>
<dbReference type="Proteomes" id="UP000011761">
    <property type="component" value="Unassembled WGS sequence"/>
</dbReference>
<evidence type="ECO:0000313" key="1">
    <source>
        <dbReference type="EMBL" id="EMC95776.1"/>
    </source>
</evidence>
<gene>
    <name evidence="1" type="ORF">BAUCODRAFT_503364</name>
</gene>
<reference evidence="1 2" key="1">
    <citation type="journal article" date="2012" name="PLoS Pathog.">
        <title>Diverse lifestyles and strategies of plant pathogenesis encoded in the genomes of eighteen Dothideomycetes fungi.</title>
        <authorList>
            <person name="Ohm R.A."/>
            <person name="Feau N."/>
            <person name="Henrissat B."/>
            <person name="Schoch C.L."/>
            <person name="Horwitz B.A."/>
            <person name="Barry K.W."/>
            <person name="Condon B.J."/>
            <person name="Copeland A.C."/>
            <person name="Dhillon B."/>
            <person name="Glaser F."/>
            <person name="Hesse C.N."/>
            <person name="Kosti I."/>
            <person name="LaButti K."/>
            <person name="Lindquist E.A."/>
            <person name="Lucas S."/>
            <person name="Salamov A.A."/>
            <person name="Bradshaw R.E."/>
            <person name="Ciuffetti L."/>
            <person name="Hamelin R.C."/>
            <person name="Kema G.H.J."/>
            <person name="Lawrence C."/>
            <person name="Scott J.A."/>
            <person name="Spatafora J.W."/>
            <person name="Turgeon B.G."/>
            <person name="de Wit P.J.G.M."/>
            <person name="Zhong S."/>
            <person name="Goodwin S.B."/>
            <person name="Grigoriev I.V."/>
        </authorList>
    </citation>
    <scope>NUCLEOTIDE SEQUENCE [LARGE SCALE GENOMIC DNA]</scope>
    <source>
        <strain evidence="1 2">UAMH 10762</strain>
    </source>
</reference>
<dbReference type="HOGENOM" id="CLU_903109_0_0_1"/>
<organism evidence="1 2">
    <name type="scientific">Baudoinia panamericana (strain UAMH 10762)</name>
    <name type="common">Angels' share fungus</name>
    <name type="synonym">Baudoinia compniacensis (strain UAMH 10762)</name>
    <dbReference type="NCBI Taxonomy" id="717646"/>
    <lineage>
        <taxon>Eukaryota</taxon>
        <taxon>Fungi</taxon>
        <taxon>Dikarya</taxon>
        <taxon>Ascomycota</taxon>
        <taxon>Pezizomycotina</taxon>
        <taxon>Dothideomycetes</taxon>
        <taxon>Dothideomycetidae</taxon>
        <taxon>Mycosphaerellales</taxon>
        <taxon>Teratosphaeriaceae</taxon>
        <taxon>Baudoinia</taxon>
    </lineage>
</organism>
<dbReference type="AlphaFoldDB" id="M2MGL7"/>
<keyword evidence="2" id="KW-1185">Reference proteome</keyword>
<protein>
    <submittedName>
        <fullName evidence="1">Uncharacterized protein</fullName>
    </submittedName>
</protein>
<name>M2MGL7_BAUPA</name>
<sequence length="308" mass="35741">MHHRSTDSCHCSRRRRRAGNYHADLCCTDTAHTSLIPQHCNLQPQPAGRVLRTNDVLSYSDRKYVPNANATKREWKHSFSTHIRPWDLVPASLDCLGNVGAVLLQRSLMLRAMLHAVLRKARLEGQCKSSARPQSLRGTNGRQLWLGPLRQARRTFAQAIELNGLSVNPREAAQLFSQYAEERARIIAEIRAARLNWPQELQPPEHNESQSGAVSVAETEINFDFDVRLNNGFVLSPWSTMSRESQRSRRRPMNEETRLWLEQNTMPMMHHPTVTRGEYDLFLTLQRRMERVQEMQRLQERMREVGWT</sequence>
<dbReference type="EMBL" id="KB445556">
    <property type="protein sequence ID" value="EMC95776.1"/>
    <property type="molecule type" value="Genomic_DNA"/>
</dbReference>
<proteinExistence type="predicted"/>
<dbReference type="RefSeq" id="XP_007677154.1">
    <property type="nucleotide sequence ID" value="XM_007678964.1"/>
</dbReference>
<evidence type="ECO:0000313" key="2">
    <source>
        <dbReference type="Proteomes" id="UP000011761"/>
    </source>
</evidence>
<accession>M2MGL7</accession>
<dbReference type="GeneID" id="19114965"/>